<dbReference type="SUPFAM" id="SSF57701">
    <property type="entry name" value="Zn2/Cys6 DNA-binding domain"/>
    <property type="match status" value="1"/>
</dbReference>
<comment type="subcellular location">
    <subcellularLocation>
        <location evidence="1">Nucleus</location>
    </subcellularLocation>
</comment>
<feature type="region of interest" description="Disordered" evidence="7">
    <location>
        <begin position="1"/>
        <end position="50"/>
    </location>
</feature>
<name>V9CZU1_9EURO</name>
<dbReference type="SMART" id="SM00066">
    <property type="entry name" value="GAL4"/>
    <property type="match status" value="1"/>
</dbReference>
<gene>
    <name evidence="9" type="ORF">G647_08916</name>
</gene>
<dbReference type="GeneID" id="19987409"/>
<evidence type="ECO:0000313" key="9">
    <source>
        <dbReference type="EMBL" id="ETI19901.1"/>
    </source>
</evidence>
<evidence type="ECO:0000256" key="6">
    <source>
        <dbReference type="ARBA" id="ARBA00023242"/>
    </source>
</evidence>
<evidence type="ECO:0000256" key="2">
    <source>
        <dbReference type="ARBA" id="ARBA00022723"/>
    </source>
</evidence>
<dbReference type="PROSITE" id="PS50048">
    <property type="entry name" value="ZN2_CY6_FUNGAL_2"/>
    <property type="match status" value="1"/>
</dbReference>
<keyword evidence="2" id="KW-0479">Metal-binding</keyword>
<dbReference type="OrthoDB" id="435881at2759"/>
<dbReference type="Gene3D" id="4.10.240.10">
    <property type="entry name" value="Zn(2)-C6 fungal-type DNA-binding domain"/>
    <property type="match status" value="1"/>
</dbReference>
<dbReference type="RefSeq" id="XP_008731443.1">
    <property type="nucleotide sequence ID" value="XM_008733221.1"/>
</dbReference>
<organism evidence="9 10">
    <name type="scientific">Cladophialophora carrionii CBS 160.54</name>
    <dbReference type="NCBI Taxonomy" id="1279043"/>
    <lineage>
        <taxon>Eukaryota</taxon>
        <taxon>Fungi</taxon>
        <taxon>Dikarya</taxon>
        <taxon>Ascomycota</taxon>
        <taxon>Pezizomycotina</taxon>
        <taxon>Eurotiomycetes</taxon>
        <taxon>Chaetothyriomycetidae</taxon>
        <taxon>Chaetothyriales</taxon>
        <taxon>Herpotrichiellaceae</taxon>
        <taxon>Cladophialophora</taxon>
    </lineage>
</organism>
<proteinExistence type="predicted"/>
<dbReference type="AlphaFoldDB" id="V9CZU1"/>
<keyword evidence="5" id="KW-0804">Transcription</keyword>
<evidence type="ECO:0000256" key="4">
    <source>
        <dbReference type="ARBA" id="ARBA00023125"/>
    </source>
</evidence>
<dbReference type="GO" id="GO:0005634">
    <property type="term" value="C:nucleus"/>
    <property type="evidence" value="ECO:0007669"/>
    <property type="project" value="UniProtKB-SubCell"/>
</dbReference>
<dbReference type="GO" id="GO:0008270">
    <property type="term" value="F:zinc ion binding"/>
    <property type="evidence" value="ECO:0007669"/>
    <property type="project" value="InterPro"/>
</dbReference>
<feature type="region of interest" description="Disordered" evidence="7">
    <location>
        <begin position="118"/>
        <end position="152"/>
    </location>
</feature>
<dbReference type="Pfam" id="PF00172">
    <property type="entry name" value="Zn_clus"/>
    <property type="match status" value="1"/>
</dbReference>
<feature type="domain" description="Zn(2)-C6 fungal-type" evidence="8">
    <location>
        <begin position="54"/>
        <end position="84"/>
    </location>
</feature>
<dbReference type="InterPro" id="IPR050613">
    <property type="entry name" value="Sec_Metabolite_Reg"/>
</dbReference>
<evidence type="ECO:0000259" key="8">
    <source>
        <dbReference type="PROSITE" id="PS50048"/>
    </source>
</evidence>
<dbReference type="EMBL" id="KB822709">
    <property type="protein sequence ID" value="ETI19901.1"/>
    <property type="molecule type" value="Genomic_DNA"/>
</dbReference>
<dbReference type="GO" id="GO:0000981">
    <property type="term" value="F:DNA-binding transcription factor activity, RNA polymerase II-specific"/>
    <property type="evidence" value="ECO:0007669"/>
    <property type="project" value="InterPro"/>
</dbReference>
<dbReference type="CDD" id="cd00067">
    <property type="entry name" value="GAL4"/>
    <property type="match status" value="1"/>
</dbReference>
<dbReference type="VEuPathDB" id="FungiDB:G647_08916"/>
<dbReference type="SMART" id="SM00906">
    <property type="entry name" value="Fungal_trans"/>
    <property type="match status" value="1"/>
</dbReference>
<keyword evidence="4" id="KW-0238">DNA-binding</keyword>
<reference evidence="9 10" key="1">
    <citation type="submission" date="2013-03" db="EMBL/GenBank/DDBJ databases">
        <title>The Genome Sequence of Cladophialophora carrionii CBS 160.54.</title>
        <authorList>
            <consortium name="The Broad Institute Genomics Platform"/>
            <person name="Cuomo C."/>
            <person name="de Hoog S."/>
            <person name="Gorbushina A."/>
            <person name="Walker B."/>
            <person name="Young S.K."/>
            <person name="Zeng Q."/>
            <person name="Gargeya S."/>
            <person name="Fitzgerald M."/>
            <person name="Haas B."/>
            <person name="Abouelleil A."/>
            <person name="Allen A.W."/>
            <person name="Alvarado L."/>
            <person name="Arachchi H.M."/>
            <person name="Berlin A.M."/>
            <person name="Chapman S.B."/>
            <person name="Gainer-Dewar J."/>
            <person name="Goldberg J."/>
            <person name="Griggs A."/>
            <person name="Gujja S."/>
            <person name="Hansen M."/>
            <person name="Howarth C."/>
            <person name="Imamovic A."/>
            <person name="Ireland A."/>
            <person name="Larimer J."/>
            <person name="McCowan C."/>
            <person name="Murphy C."/>
            <person name="Pearson M."/>
            <person name="Poon T.W."/>
            <person name="Priest M."/>
            <person name="Roberts A."/>
            <person name="Saif S."/>
            <person name="Shea T."/>
            <person name="Sisk P."/>
            <person name="Sykes S."/>
            <person name="Wortman J."/>
            <person name="Nusbaum C."/>
            <person name="Birren B."/>
        </authorList>
    </citation>
    <scope>NUCLEOTIDE SEQUENCE [LARGE SCALE GENOMIC DNA]</scope>
    <source>
        <strain evidence="9 10">CBS 160.54</strain>
    </source>
</reference>
<feature type="compositionally biased region" description="Acidic residues" evidence="7">
    <location>
        <begin position="183"/>
        <end position="210"/>
    </location>
</feature>
<feature type="compositionally biased region" description="Polar residues" evidence="7">
    <location>
        <begin position="137"/>
        <end position="148"/>
    </location>
</feature>
<evidence type="ECO:0000256" key="5">
    <source>
        <dbReference type="ARBA" id="ARBA00023163"/>
    </source>
</evidence>
<sequence length="742" mass="83140">MDTGVLTTADNNPLRRSRNEAPPAAPAPSLSVGPSNNNNKNNNDDSTETTMPYTCQTCGKRKVKCDKAKPVCSSCHKSKLECVYQAPQPRRRKRKLSDIVHQRLDQYERILAQHGLLPHDTTTSTPNDEPLQAQEPAPSTGQPASDSGASRMGKLVAGEGKSIYLDSQLWRNLGGGQKRGVADDDDDDDDDDDNDTEEEEGEAGEAEGEDPSMSAVLGDFDFAGDPLTGAFMGSNTSLPQNLTQYHPRHAEAMILWQTHVENVEPICKILHVPTTFQMLDRVSREPETVSRADECLLFAIYHFAVFSLTEDDCARKFGQARNKMLQRFHFATRQALVNASFLRTTEMSILQALVLFLIPGRFIYDPHTYWILTGVAIRIAQRMGLHRDGEQLGLHPFEVQMRRRLFYQLLPLDGIASKMSGTGIATMTDPWDTQQPSNIHDDQIWPGMTEPPQERKGATDMIFCLTRAFVGKAMARAEQSKHDTQSEDDAELLIAETESQVEEKYIRYCNVVDPLHYLTVCLARSAITAMRLRARLPKDKNQAITDTEARELFQLAQDILQTDLAASANTSLRRYRWHLRSFFVWGSWDSLIFTITSLQKPDLLSPATTDAAWRRVEELYNNHGELLESKQALHIAIRRITLKAWAANPPQNRVPEPAFITELRSLRRMGRKGRPDRQGSNVTPTPGMADTVDQTPSSDANALLNSLSGVPGLDIMDDFSLDTVDWTFWDQLIQGYQAQGGQ</sequence>
<dbReference type="GO" id="GO:0006351">
    <property type="term" value="P:DNA-templated transcription"/>
    <property type="evidence" value="ECO:0007669"/>
    <property type="project" value="InterPro"/>
</dbReference>
<feature type="compositionally biased region" description="Polar residues" evidence="7">
    <location>
        <begin position="1"/>
        <end position="11"/>
    </location>
</feature>
<dbReference type="GO" id="GO:0003677">
    <property type="term" value="F:DNA binding"/>
    <property type="evidence" value="ECO:0007669"/>
    <property type="project" value="UniProtKB-KW"/>
</dbReference>
<accession>V9CZU1</accession>
<dbReference type="CDD" id="cd12148">
    <property type="entry name" value="fungal_TF_MHR"/>
    <property type="match status" value="1"/>
</dbReference>
<evidence type="ECO:0000256" key="7">
    <source>
        <dbReference type="SAM" id="MobiDB-lite"/>
    </source>
</evidence>
<dbReference type="InterPro" id="IPR036864">
    <property type="entry name" value="Zn2-C6_fun-type_DNA-bd_sf"/>
</dbReference>
<dbReference type="InterPro" id="IPR001138">
    <property type="entry name" value="Zn2Cys6_DnaBD"/>
</dbReference>
<dbReference type="PANTHER" id="PTHR31001:SF85">
    <property type="entry name" value="ZN(II)2CYS6 TRANSCRIPTION FACTOR (EUROFUNG)"/>
    <property type="match status" value="1"/>
</dbReference>
<keyword evidence="6" id="KW-0539">Nucleus</keyword>
<dbReference type="InterPro" id="IPR007219">
    <property type="entry name" value="XnlR_reg_dom"/>
</dbReference>
<keyword evidence="3" id="KW-0805">Transcription regulation</keyword>
<evidence type="ECO:0000313" key="10">
    <source>
        <dbReference type="Proteomes" id="UP000030678"/>
    </source>
</evidence>
<dbReference type="PANTHER" id="PTHR31001">
    <property type="entry name" value="UNCHARACTERIZED TRANSCRIPTIONAL REGULATORY PROTEIN"/>
    <property type="match status" value="1"/>
</dbReference>
<feature type="region of interest" description="Disordered" evidence="7">
    <location>
        <begin position="175"/>
        <end position="219"/>
    </location>
</feature>
<evidence type="ECO:0000256" key="3">
    <source>
        <dbReference type="ARBA" id="ARBA00023015"/>
    </source>
</evidence>
<evidence type="ECO:0000256" key="1">
    <source>
        <dbReference type="ARBA" id="ARBA00004123"/>
    </source>
</evidence>
<feature type="region of interest" description="Disordered" evidence="7">
    <location>
        <begin position="670"/>
        <end position="698"/>
    </location>
</feature>
<dbReference type="Pfam" id="PF04082">
    <property type="entry name" value="Fungal_trans"/>
    <property type="match status" value="1"/>
</dbReference>
<dbReference type="Proteomes" id="UP000030678">
    <property type="component" value="Unassembled WGS sequence"/>
</dbReference>
<protein>
    <recommendedName>
        <fullName evidence="8">Zn(2)-C6 fungal-type domain-containing protein</fullName>
    </recommendedName>
</protein>
<dbReference type="HOGENOM" id="CLU_004083_5_3_1"/>